<sequence>MSRLNVWTILVLICALTVMFFSCALFPKKPVEGEDISSPQTSPTEQEEATDLEQRQEADPEKATESGEEEYESSPVDKKTGTKSLPPGSGPETITAEADLPADADPAAESTRMSPQKSTPDSDHASTDVLTIGSTEKSAADRIREMDIPPPPPDYHPYLDAERLARDENANQLISLNFNNEPIASVLKALFADTLKLNYILDKTVGGNITIVTSTAFPRKNLFDVILLILKLNGLTVTRAGEYYLIVPTADAMKYMLPTEVGRDSRAVKPSERIITQIVPLNYMSPTEISGIIGQMKSTETQLINLDAANIIIFTGPASNIRRMIEIIEVLDVEVSQEEFRVFEIRFADANDIMQTLLNLFQKKIVSKSIATQKSKQRTQTRKAPQKNPGSTGQGIISVGGTSGEPVMIVDQRSNSLIVFGTKKDMEFVQKIIDILDVDIYAYQEIFIYYLENAEAKDLKAILDELYKGQSQTQKKPPAPPQQKMIEQERPGEVVGDVKIAVDERTNSLIIQTTFRNYKILEYMIKQLDVIPKQVLIEVLIVEVTLDDTMELGFQWSLKSSGKIGDSSFSSTTETNFINEDGIGLNWTIFEATRFTSFLNTFASDSRLEVLSNPHIMCSNNTEAKIDISDEVPRLTSTGIDTTNPSTGNQIQYQPQIEYRSAGIILTVNARVNEKRMVSLDITQEVSDAQEIVLGDITTTKILKRVIQTALVLRDNQTLVMGGLMQRKKNQSDQGIPYLSKIPILRWLFGTERREKKKTELIIFVTPHVVGSPEEVFEKTNEFLDKLPRAEKLKKKRDKRVKKNIEN</sequence>
<dbReference type="PANTHER" id="PTHR30332:SF24">
    <property type="entry name" value="SECRETIN GSPD-RELATED"/>
    <property type="match status" value="1"/>
</dbReference>
<feature type="region of interest" description="Disordered" evidence="11">
    <location>
        <begin position="372"/>
        <end position="397"/>
    </location>
</feature>
<evidence type="ECO:0000256" key="8">
    <source>
        <dbReference type="ARBA" id="ARBA00023136"/>
    </source>
</evidence>
<comment type="similarity">
    <text evidence="2">Belongs to the bacterial secretin family. GSP D subfamily.</text>
</comment>
<feature type="compositionally biased region" description="Polar residues" evidence="11">
    <location>
        <begin position="128"/>
        <end position="137"/>
    </location>
</feature>
<dbReference type="Pfam" id="PF21305">
    <property type="entry name" value="type_II_gspD_N0"/>
    <property type="match status" value="1"/>
</dbReference>
<feature type="compositionally biased region" description="Basic and acidic residues" evidence="11">
    <location>
        <begin position="52"/>
        <end position="65"/>
    </location>
</feature>
<evidence type="ECO:0000313" key="15">
    <source>
        <dbReference type="EMBL" id="MFC1851597.1"/>
    </source>
</evidence>
<dbReference type="Gene3D" id="3.30.1370.120">
    <property type="match status" value="3"/>
</dbReference>
<feature type="compositionally biased region" description="Basic residues" evidence="11">
    <location>
        <begin position="375"/>
        <end position="385"/>
    </location>
</feature>
<name>A0ABV6YZH1_UNCC1</name>
<dbReference type="NCBIfam" id="TIGR02517">
    <property type="entry name" value="type_II_gspD"/>
    <property type="match status" value="1"/>
</dbReference>
<evidence type="ECO:0000256" key="1">
    <source>
        <dbReference type="ARBA" id="ARBA00004442"/>
    </source>
</evidence>
<evidence type="ECO:0000256" key="7">
    <source>
        <dbReference type="ARBA" id="ARBA00022927"/>
    </source>
</evidence>
<keyword evidence="9" id="KW-0998">Cell outer membrane</keyword>
<evidence type="ECO:0000256" key="9">
    <source>
        <dbReference type="ARBA" id="ARBA00023237"/>
    </source>
</evidence>
<keyword evidence="6" id="KW-0732">Signal</keyword>
<dbReference type="PROSITE" id="PS51257">
    <property type="entry name" value="PROKAR_LIPOPROTEIN"/>
    <property type="match status" value="1"/>
</dbReference>
<dbReference type="InterPro" id="IPR004846">
    <property type="entry name" value="T2SS/T3SS_dom"/>
</dbReference>
<dbReference type="Proteomes" id="UP001594351">
    <property type="component" value="Unassembled WGS sequence"/>
</dbReference>
<evidence type="ECO:0000256" key="11">
    <source>
        <dbReference type="SAM" id="MobiDB-lite"/>
    </source>
</evidence>
<keyword evidence="4" id="KW-1134">Transmembrane beta strand</keyword>
<keyword evidence="7" id="KW-0653">Protein transport</keyword>
<evidence type="ECO:0000256" key="3">
    <source>
        <dbReference type="ARBA" id="ARBA00022448"/>
    </source>
</evidence>
<proteinExistence type="inferred from homology"/>
<evidence type="ECO:0000256" key="10">
    <source>
        <dbReference type="RuleBase" id="RU004004"/>
    </source>
</evidence>
<comment type="caution">
    <text evidence="15">The sequence shown here is derived from an EMBL/GenBank/DDBJ whole genome shotgun (WGS) entry which is preliminary data.</text>
</comment>
<evidence type="ECO:0000256" key="6">
    <source>
        <dbReference type="ARBA" id="ARBA00022729"/>
    </source>
</evidence>
<keyword evidence="8" id="KW-0472">Membrane</keyword>
<keyword evidence="5" id="KW-0812">Transmembrane</keyword>
<evidence type="ECO:0000259" key="12">
    <source>
        <dbReference type="Pfam" id="PF00263"/>
    </source>
</evidence>
<dbReference type="InterPro" id="IPR049371">
    <property type="entry name" value="GspD-like_N0"/>
</dbReference>
<dbReference type="Gene3D" id="3.55.50.30">
    <property type="match status" value="1"/>
</dbReference>
<dbReference type="EMBL" id="JBHPBY010000205">
    <property type="protein sequence ID" value="MFC1851597.1"/>
    <property type="molecule type" value="Genomic_DNA"/>
</dbReference>
<protein>
    <submittedName>
        <fullName evidence="15">Type II secretion system secretin GspD</fullName>
    </submittedName>
</protein>
<dbReference type="InterPro" id="IPR013356">
    <property type="entry name" value="T2SS_GspD"/>
</dbReference>
<feature type="region of interest" description="Disordered" evidence="11">
    <location>
        <begin position="33"/>
        <end position="153"/>
    </location>
</feature>
<evidence type="ECO:0000313" key="16">
    <source>
        <dbReference type="Proteomes" id="UP001594351"/>
    </source>
</evidence>
<reference evidence="15 16" key="1">
    <citation type="submission" date="2024-09" db="EMBL/GenBank/DDBJ databases">
        <title>Laminarin stimulates single cell rates of sulfate reduction while oxygen inhibits transcriptomic activity in coastal marine sediment.</title>
        <authorList>
            <person name="Lindsay M."/>
            <person name="Orcutt B."/>
            <person name="Emerson D."/>
            <person name="Stepanauskas R."/>
            <person name="D'Angelo T."/>
        </authorList>
    </citation>
    <scope>NUCLEOTIDE SEQUENCE [LARGE SCALE GENOMIC DNA]</scope>
    <source>
        <strain evidence="15">SAG AM-311-K15</strain>
    </source>
</reference>
<dbReference type="InterPro" id="IPR005644">
    <property type="entry name" value="NolW-like"/>
</dbReference>
<accession>A0ABV6YZH1</accession>
<feature type="domain" description="NolW-like" evidence="13">
    <location>
        <begin position="276"/>
        <end position="337"/>
    </location>
</feature>
<evidence type="ECO:0000256" key="2">
    <source>
        <dbReference type="ARBA" id="ARBA00006980"/>
    </source>
</evidence>
<evidence type="ECO:0000256" key="4">
    <source>
        <dbReference type="ARBA" id="ARBA00022452"/>
    </source>
</evidence>
<gene>
    <name evidence="15" type="primary">gspD</name>
    <name evidence="15" type="ORF">ACFL27_15510</name>
</gene>
<dbReference type="Pfam" id="PF03958">
    <property type="entry name" value="Secretin_N"/>
    <property type="match status" value="3"/>
</dbReference>
<organism evidence="15 16">
    <name type="scientific">candidate division CSSED10-310 bacterium</name>
    <dbReference type="NCBI Taxonomy" id="2855610"/>
    <lineage>
        <taxon>Bacteria</taxon>
        <taxon>Bacteria division CSSED10-310</taxon>
    </lineage>
</organism>
<feature type="compositionally biased region" description="Basic and acidic residues" evidence="11">
    <location>
        <begin position="138"/>
        <end position="147"/>
    </location>
</feature>
<evidence type="ECO:0000256" key="5">
    <source>
        <dbReference type="ARBA" id="ARBA00022692"/>
    </source>
</evidence>
<dbReference type="InterPro" id="IPR001775">
    <property type="entry name" value="GspD/PilQ"/>
</dbReference>
<feature type="compositionally biased region" description="Low complexity" evidence="11">
    <location>
        <begin position="96"/>
        <end position="109"/>
    </location>
</feature>
<dbReference type="PRINTS" id="PR00811">
    <property type="entry name" value="BCTERIALGSPD"/>
</dbReference>
<dbReference type="InterPro" id="IPR050810">
    <property type="entry name" value="Bact_Secretion_Sys_Channel"/>
</dbReference>
<feature type="domain" description="NolW-like" evidence="13">
    <location>
        <begin position="341"/>
        <end position="439"/>
    </location>
</feature>
<comment type="subcellular location">
    <subcellularLocation>
        <location evidence="1 10">Cell outer membrane</location>
    </subcellularLocation>
</comment>
<evidence type="ECO:0000259" key="13">
    <source>
        <dbReference type="Pfam" id="PF03958"/>
    </source>
</evidence>
<keyword evidence="16" id="KW-1185">Reference proteome</keyword>
<feature type="domain" description="Type II/III secretion system secretin-like" evidence="12">
    <location>
        <begin position="603"/>
        <end position="770"/>
    </location>
</feature>
<evidence type="ECO:0000259" key="14">
    <source>
        <dbReference type="Pfam" id="PF21305"/>
    </source>
</evidence>
<feature type="domain" description="NolW-like" evidence="13">
    <location>
        <begin position="447"/>
        <end position="533"/>
    </location>
</feature>
<dbReference type="Pfam" id="PF00263">
    <property type="entry name" value="Secretin"/>
    <property type="match status" value="1"/>
</dbReference>
<dbReference type="InterPro" id="IPR038591">
    <property type="entry name" value="NolW-like_sf"/>
</dbReference>
<dbReference type="PANTHER" id="PTHR30332">
    <property type="entry name" value="PROBABLE GENERAL SECRETION PATHWAY PROTEIN D"/>
    <property type="match status" value="1"/>
</dbReference>
<keyword evidence="3 10" id="KW-0813">Transport</keyword>
<feature type="domain" description="GspD-like N0" evidence="14">
    <location>
        <begin position="176"/>
        <end position="241"/>
    </location>
</feature>